<evidence type="ECO:0000313" key="5">
    <source>
        <dbReference type="Proteomes" id="UP001341840"/>
    </source>
</evidence>
<dbReference type="InterPro" id="IPR044257">
    <property type="entry name" value="TRM32-like"/>
</dbReference>
<feature type="compositionally biased region" description="Basic and acidic residues" evidence="1">
    <location>
        <begin position="1"/>
        <end position="11"/>
    </location>
</feature>
<evidence type="ECO:0000259" key="3">
    <source>
        <dbReference type="Pfam" id="PF14309"/>
    </source>
</evidence>
<evidence type="ECO:0008006" key="6">
    <source>
        <dbReference type="Google" id="ProtNLM"/>
    </source>
</evidence>
<evidence type="ECO:0000256" key="1">
    <source>
        <dbReference type="SAM" id="MobiDB-lite"/>
    </source>
</evidence>
<feature type="region of interest" description="Disordered" evidence="1">
    <location>
        <begin position="234"/>
        <end position="323"/>
    </location>
</feature>
<accession>A0ABU6TUR7</accession>
<dbReference type="InterPro" id="IPR025486">
    <property type="entry name" value="DUF4378"/>
</dbReference>
<feature type="compositionally biased region" description="Low complexity" evidence="1">
    <location>
        <begin position="12"/>
        <end position="21"/>
    </location>
</feature>
<dbReference type="PANTHER" id="PTHR47071:SF9">
    <property type="entry name" value="TRM32-LIKE PROTEIN (DUF3741)"/>
    <property type="match status" value="1"/>
</dbReference>
<feature type="region of interest" description="Disordered" evidence="1">
    <location>
        <begin position="44"/>
        <end position="105"/>
    </location>
</feature>
<organism evidence="4 5">
    <name type="scientific">Stylosanthes scabra</name>
    <dbReference type="NCBI Taxonomy" id="79078"/>
    <lineage>
        <taxon>Eukaryota</taxon>
        <taxon>Viridiplantae</taxon>
        <taxon>Streptophyta</taxon>
        <taxon>Embryophyta</taxon>
        <taxon>Tracheophyta</taxon>
        <taxon>Spermatophyta</taxon>
        <taxon>Magnoliopsida</taxon>
        <taxon>eudicotyledons</taxon>
        <taxon>Gunneridae</taxon>
        <taxon>Pentapetalae</taxon>
        <taxon>rosids</taxon>
        <taxon>fabids</taxon>
        <taxon>Fabales</taxon>
        <taxon>Fabaceae</taxon>
        <taxon>Papilionoideae</taxon>
        <taxon>50 kb inversion clade</taxon>
        <taxon>dalbergioids sensu lato</taxon>
        <taxon>Dalbergieae</taxon>
        <taxon>Pterocarpus clade</taxon>
        <taxon>Stylosanthes</taxon>
    </lineage>
</organism>
<dbReference type="PANTHER" id="PTHR47071">
    <property type="entry name" value="PROTEIN TRM32"/>
    <property type="match status" value="1"/>
</dbReference>
<gene>
    <name evidence="4" type="ORF">PIB30_084248</name>
</gene>
<keyword evidence="5" id="KW-1185">Reference proteome</keyword>
<feature type="compositionally biased region" description="Low complexity" evidence="1">
    <location>
        <begin position="260"/>
        <end position="275"/>
    </location>
</feature>
<feature type="region of interest" description="Disordered" evidence="1">
    <location>
        <begin position="1"/>
        <end position="26"/>
    </location>
</feature>
<proteinExistence type="predicted"/>
<feature type="domain" description="DUF3741" evidence="2">
    <location>
        <begin position="195"/>
        <end position="235"/>
    </location>
</feature>
<evidence type="ECO:0000313" key="4">
    <source>
        <dbReference type="EMBL" id="MED6151623.1"/>
    </source>
</evidence>
<dbReference type="InterPro" id="IPR022212">
    <property type="entry name" value="DUF3741"/>
</dbReference>
<name>A0ABU6TUR7_9FABA</name>
<dbReference type="Pfam" id="PF14309">
    <property type="entry name" value="DUF4378"/>
    <property type="match status" value="1"/>
</dbReference>
<feature type="domain" description="DUF4378" evidence="3">
    <location>
        <begin position="653"/>
        <end position="823"/>
    </location>
</feature>
<feature type="compositionally biased region" description="Basic and acidic residues" evidence="1">
    <location>
        <begin position="246"/>
        <end position="255"/>
    </location>
</feature>
<evidence type="ECO:0000259" key="2">
    <source>
        <dbReference type="Pfam" id="PF12552"/>
    </source>
</evidence>
<dbReference type="Pfam" id="PF12552">
    <property type="entry name" value="DUF3741"/>
    <property type="match status" value="1"/>
</dbReference>
<sequence>MGKNMGVKESELASASSVSSHEQSHPGKVWGILHVIKYHNWRHVKRKHSHKKHDDPPHEEPPREEIPVTLDEKPEPHGPSSTRSSSSVEHKLKSSPGSKHSIKSRLKSLIQDELYRKKGEHKRSSTCPASKSQLIRADSIHHLDITSNNNEKCVDCGAEFSHDNMEMSNIHKHKRHDNDVCSPHNHQGSRNQKIKSMNAKILTTDASPHLFKDFLDALDLMSQNKDSILKYIQDPEGSTLMPSSDGVHDKEDSRSKSKRSNSVSFPLPDSSSGGSKDSKKKPLQMDEKGERQLLQAQNNVRKQSMCKSSETSPEHSPPEVPSKVKSKRYFFDLRKKIMQIIEENKKEKHRIAMDAIVDKIPQGNKHSKLSKKYTHDPLLKDPAVTDIEGKESSTKSGYGRCLSSSSFNKRPQSTVRTASLKDSAGKYSQLYETCFNTDQANCSNKATENIKSKDDEKTSVLTTEKTFQRFLSLPHNIAPNSEDSSVFLSSQSSFRQRNRESLLRSFKKACDSNSEVLLQALEDDAIQESILNALEPKRTLVRSESRSEADASVNVSDCASCSDELVTGHGTESTQMLGESNSVFSCDTNFLEDTFEFDNLNLLDGELFFDTELDQKEEVGRGDKTQKLKNLSKNSNYYKIPCVEVDPSHESAFNYVRKVLELSGLTSSSDESLEMWYSDNQPVNPSVYEELEGCLLLDPADCYGDNNIIDKGDDGHYYCNHLLLFDIVNEGLLEIFGRSYSYYPRSLSSLSHVHPLPVGEDVVRKVWAVISWYLRSTSEPYPTLDYYVSRDLAKDDGWMNLQFDSECVALELDDLIFDDLLDEIIQT</sequence>
<feature type="compositionally biased region" description="Polar residues" evidence="1">
    <location>
        <begin position="294"/>
        <end position="307"/>
    </location>
</feature>
<feature type="compositionally biased region" description="Basic and acidic residues" evidence="1">
    <location>
        <begin position="52"/>
        <end position="76"/>
    </location>
</feature>
<reference evidence="4 5" key="1">
    <citation type="journal article" date="2023" name="Plants (Basel)">
        <title>Bridging the Gap: Combining Genomics and Transcriptomics Approaches to Understand Stylosanthes scabra, an Orphan Legume from the Brazilian Caatinga.</title>
        <authorList>
            <person name="Ferreira-Neto J.R.C."/>
            <person name="da Silva M.D."/>
            <person name="Binneck E."/>
            <person name="de Melo N.F."/>
            <person name="da Silva R.H."/>
            <person name="de Melo A.L.T.M."/>
            <person name="Pandolfi V."/>
            <person name="Bustamante F.O."/>
            <person name="Brasileiro-Vidal A.C."/>
            <person name="Benko-Iseppon A.M."/>
        </authorList>
    </citation>
    <scope>NUCLEOTIDE SEQUENCE [LARGE SCALE GENOMIC DNA]</scope>
    <source>
        <tissue evidence="4">Leaves</tissue>
    </source>
</reference>
<dbReference type="EMBL" id="JASCZI010091982">
    <property type="protein sequence ID" value="MED6151623.1"/>
    <property type="molecule type" value="Genomic_DNA"/>
</dbReference>
<protein>
    <recommendedName>
        <fullName evidence="6">DUF4378 domain-containing protein</fullName>
    </recommendedName>
</protein>
<comment type="caution">
    <text evidence="4">The sequence shown here is derived from an EMBL/GenBank/DDBJ whole genome shotgun (WGS) entry which is preliminary data.</text>
</comment>
<dbReference type="Proteomes" id="UP001341840">
    <property type="component" value="Unassembled WGS sequence"/>
</dbReference>